<dbReference type="CDD" id="cd01189">
    <property type="entry name" value="INT_ICEBs1_C_like"/>
    <property type="match status" value="1"/>
</dbReference>
<dbReference type="InterPro" id="IPR004107">
    <property type="entry name" value="Integrase_SAM-like_N"/>
</dbReference>
<reference evidence="9" key="1">
    <citation type="submission" date="2020-04" db="EMBL/GenBank/DDBJ databases">
        <title>Deep metagenomics examines the oral microbiome during advanced dental caries in children, revealing novel taxa and co-occurrences with host molecules.</title>
        <authorList>
            <person name="Baker J.L."/>
            <person name="Morton J.T."/>
            <person name="Dinis M."/>
            <person name="Alvarez R."/>
            <person name="Tran N.C."/>
            <person name="Knight R."/>
            <person name="Edlund A."/>
        </authorList>
    </citation>
    <scope>NUCLEOTIDE SEQUENCE</scope>
    <source>
        <strain evidence="9">JCVI_48_bin.5</strain>
    </source>
</reference>
<comment type="similarity">
    <text evidence="2">Belongs to the 'phage' integrase family.</text>
</comment>
<sequence>ARVTVYIDATGKQVRKSLYGKTKKEAFEKMTDLQNNLQKGIITNPTEMTVREWMDVYMQTYKKPHVRPATYNNYSVKVNNHINPAIGHYKIKSLRQDIIQRFVNGLSEKGLAPSTVIDIYKLLHNALETAIDDGLIARNVANRVKLPKTSKPKINVLTAEQEIAFIEQASKTYMGIMYIFDLHTGMRLGELLGLKWSDIDFENDELHVKRTLYKAKDPDETSSHWYLDFGDPKTEAGKRTIPLYDSTMEILAKVYEQQETNKQKAGAAYDDNDLVFCTQLGKPLEPNNMRRTFYSICEKIEAKGLHPHCLRHTYATRGAEKNVDMRALQAVLGHANIRETIDTYTHPSNDFKRRELMKLENTQKDTMEILGRG</sequence>
<dbReference type="InterPro" id="IPR050090">
    <property type="entry name" value="Tyrosine_recombinase_XerCD"/>
</dbReference>
<protein>
    <submittedName>
        <fullName evidence="9">Site-specific integrase</fullName>
    </submittedName>
</protein>
<dbReference type="EMBL" id="JABZRB010000356">
    <property type="protein sequence ID" value="MBF1306019.1"/>
    <property type="molecule type" value="Genomic_DNA"/>
</dbReference>
<feature type="non-terminal residue" evidence="9">
    <location>
        <position position="1"/>
    </location>
</feature>
<dbReference type="InterPro" id="IPR013762">
    <property type="entry name" value="Integrase-like_cat_sf"/>
</dbReference>
<dbReference type="GO" id="GO:0015074">
    <property type="term" value="P:DNA integration"/>
    <property type="evidence" value="ECO:0007669"/>
    <property type="project" value="UniProtKB-KW"/>
</dbReference>
<comment type="function">
    <text evidence="1">Site-specific tyrosine recombinase, which acts by catalyzing the cutting and rejoining of the recombining DNA molecules.</text>
</comment>
<evidence type="ECO:0000256" key="5">
    <source>
        <dbReference type="ARBA" id="ARBA00023172"/>
    </source>
</evidence>
<evidence type="ECO:0000256" key="3">
    <source>
        <dbReference type="ARBA" id="ARBA00022908"/>
    </source>
</evidence>
<dbReference type="InterPro" id="IPR010998">
    <property type="entry name" value="Integrase_recombinase_N"/>
</dbReference>
<feature type="domain" description="Core-binding (CB)" evidence="8">
    <location>
        <begin position="48"/>
        <end position="131"/>
    </location>
</feature>
<comment type="caution">
    <text evidence="9">The sequence shown here is derived from an EMBL/GenBank/DDBJ whole genome shotgun (WGS) entry which is preliminary data.</text>
</comment>
<evidence type="ECO:0000313" key="10">
    <source>
        <dbReference type="Proteomes" id="UP000780721"/>
    </source>
</evidence>
<evidence type="ECO:0000256" key="4">
    <source>
        <dbReference type="ARBA" id="ARBA00023125"/>
    </source>
</evidence>
<dbReference type="InterPro" id="IPR002104">
    <property type="entry name" value="Integrase_catalytic"/>
</dbReference>
<proteinExistence type="inferred from homology"/>
<dbReference type="Proteomes" id="UP000780721">
    <property type="component" value="Unassembled WGS sequence"/>
</dbReference>
<evidence type="ECO:0000256" key="2">
    <source>
        <dbReference type="ARBA" id="ARBA00008857"/>
    </source>
</evidence>
<gene>
    <name evidence="9" type="ORF">HXM91_09295</name>
</gene>
<organism evidence="9 10">
    <name type="scientific">Oribacterium sinus</name>
    <dbReference type="NCBI Taxonomy" id="237576"/>
    <lineage>
        <taxon>Bacteria</taxon>
        <taxon>Bacillati</taxon>
        <taxon>Bacillota</taxon>
        <taxon>Clostridia</taxon>
        <taxon>Lachnospirales</taxon>
        <taxon>Lachnospiraceae</taxon>
        <taxon>Oribacterium</taxon>
    </lineage>
</organism>
<dbReference type="SUPFAM" id="SSF56349">
    <property type="entry name" value="DNA breaking-rejoining enzymes"/>
    <property type="match status" value="1"/>
</dbReference>
<dbReference type="Pfam" id="PF00589">
    <property type="entry name" value="Phage_integrase"/>
    <property type="match status" value="1"/>
</dbReference>
<dbReference type="InterPro" id="IPR011010">
    <property type="entry name" value="DNA_brk_join_enz"/>
</dbReference>
<dbReference type="Gene3D" id="1.10.443.10">
    <property type="entry name" value="Intergrase catalytic core"/>
    <property type="match status" value="1"/>
</dbReference>
<dbReference type="PANTHER" id="PTHR30349:SF64">
    <property type="entry name" value="PROPHAGE INTEGRASE INTD-RELATED"/>
    <property type="match status" value="1"/>
</dbReference>
<dbReference type="Gene3D" id="1.10.150.130">
    <property type="match status" value="1"/>
</dbReference>
<dbReference type="PANTHER" id="PTHR30349">
    <property type="entry name" value="PHAGE INTEGRASE-RELATED"/>
    <property type="match status" value="1"/>
</dbReference>
<dbReference type="AlphaFoldDB" id="A0A930E249"/>
<evidence type="ECO:0000256" key="6">
    <source>
        <dbReference type="PROSITE-ProRule" id="PRU01248"/>
    </source>
</evidence>
<name>A0A930E249_9FIRM</name>
<dbReference type="PROSITE" id="PS51898">
    <property type="entry name" value="TYR_RECOMBINASE"/>
    <property type="match status" value="1"/>
</dbReference>
<dbReference type="PROSITE" id="PS51900">
    <property type="entry name" value="CB"/>
    <property type="match status" value="1"/>
</dbReference>
<evidence type="ECO:0000259" key="8">
    <source>
        <dbReference type="PROSITE" id="PS51900"/>
    </source>
</evidence>
<evidence type="ECO:0000259" key="7">
    <source>
        <dbReference type="PROSITE" id="PS51898"/>
    </source>
</evidence>
<dbReference type="Pfam" id="PF14659">
    <property type="entry name" value="Phage_int_SAM_3"/>
    <property type="match status" value="1"/>
</dbReference>
<evidence type="ECO:0000256" key="1">
    <source>
        <dbReference type="ARBA" id="ARBA00003283"/>
    </source>
</evidence>
<feature type="domain" description="Tyr recombinase" evidence="7">
    <location>
        <begin position="152"/>
        <end position="357"/>
    </location>
</feature>
<keyword evidence="3" id="KW-0229">DNA integration</keyword>
<accession>A0A930E249</accession>
<dbReference type="InterPro" id="IPR044068">
    <property type="entry name" value="CB"/>
</dbReference>
<dbReference type="GO" id="GO:0006310">
    <property type="term" value="P:DNA recombination"/>
    <property type="evidence" value="ECO:0007669"/>
    <property type="project" value="UniProtKB-KW"/>
</dbReference>
<keyword evidence="4 6" id="KW-0238">DNA-binding</keyword>
<evidence type="ECO:0000313" key="9">
    <source>
        <dbReference type="EMBL" id="MBF1306019.1"/>
    </source>
</evidence>
<dbReference type="GO" id="GO:0003677">
    <property type="term" value="F:DNA binding"/>
    <property type="evidence" value="ECO:0007669"/>
    <property type="project" value="UniProtKB-UniRule"/>
</dbReference>
<keyword evidence="5" id="KW-0233">DNA recombination</keyword>